<dbReference type="PANTHER" id="PTHR35093">
    <property type="entry name" value="OUTER MEMBRANE PROTEIN NMB0088-RELATED"/>
    <property type="match status" value="1"/>
</dbReference>
<evidence type="ECO:0000256" key="5">
    <source>
        <dbReference type="ARBA" id="ARBA00022729"/>
    </source>
</evidence>
<dbReference type="AlphaFoldDB" id="A0A2A2GJT0"/>
<organism evidence="10 11">
    <name type="scientific">Paracoccus salipaludis</name>
    <dbReference type="NCBI Taxonomy" id="2032623"/>
    <lineage>
        <taxon>Bacteria</taxon>
        <taxon>Pseudomonadati</taxon>
        <taxon>Pseudomonadota</taxon>
        <taxon>Alphaproteobacteria</taxon>
        <taxon>Rhodobacterales</taxon>
        <taxon>Paracoccaceae</taxon>
        <taxon>Paracoccus</taxon>
    </lineage>
</organism>
<evidence type="ECO:0000256" key="3">
    <source>
        <dbReference type="ARBA" id="ARBA00022452"/>
    </source>
</evidence>
<protein>
    <submittedName>
        <fullName evidence="10">Aromatic hydrocarbon degradation protein</fullName>
    </submittedName>
</protein>
<dbReference type="RefSeq" id="WP_095640010.1">
    <property type="nucleotide sequence ID" value="NZ_NSJZ01000006.1"/>
</dbReference>
<comment type="similarity">
    <text evidence="2">Belongs to the OmpP1/FadL family.</text>
</comment>
<dbReference type="PANTHER" id="PTHR35093:SF8">
    <property type="entry name" value="OUTER MEMBRANE PROTEIN NMB0088-RELATED"/>
    <property type="match status" value="1"/>
</dbReference>
<keyword evidence="6" id="KW-0472">Membrane</keyword>
<accession>A0A2A2GJT0</accession>
<evidence type="ECO:0000256" key="7">
    <source>
        <dbReference type="ARBA" id="ARBA00023237"/>
    </source>
</evidence>
<evidence type="ECO:0000256" key="8">
    <source>
        <dbReference type="SAM" id="MobiDB-lite"/>
    </source>
</evidence>
<comment type="caution">
    <text evidence="10">The sequence shown here is derived from an EMBL/GenBank/DDBJ whole genome shotgun (WGS) entry which is preliminary data.</text>
</comment>
<dbReference type="Pfam" id="PF03349">
    <property type="entry name" value="Toluene_X"/>
    <property type="match status" value="1"/>
</dbReference>
<feature type="region of interest" description="Disordered" evidence="8">
    <location>
        <begin position="201"/>
        <end position="234"/>
    </location>
</feature>
<evidence type="ECO:0000256" key="6">
    <source>
        <dbReference type="ARBA" id="ARBA00023136"/>
    </source>
</evidence>
<feature type="chain" id="PRO_5012606932" evidence="9">
    <location>
        <begin position="21"/>
        <end position="383"/>
    </location>
</feature>
<feature type="signal peptide" evidence="9">
    <location>
        <begin position="1"/>
        <end position="20"/>
    </location>
</feature>
<evidence type="ECO:0000256" key="9">
    <source>
        <dbReference type="SAM" id="SignalP"/>
    </source>
</evidence>
<evidence type="ECO:0000313" key="11">
    <source>
        <dbReference type="Proteomes" id="UP000218023"/>
    </source>
</evidence>
<dbReference type="Gene3D" id="2.40.160.60">
    <property type="entry name" value="Outer membrane protein transport protein (OMPP1/FadL/TodX)"/>
    <property type="match status" value="1"/>
</dbReference>
<dbReference type="InterPro" id="IPR005017">
    <property type="entry name" value="OMPP1/FadL/TodX"/>
</dbReference>
<keyword evidence="11" id="KW-1185">Reference proteome</keyword>
<reference evidence="10 11" key="1">
    <citation type="submission" date="2017-09" db="EMBL/GenBank/DDBJ databases">
        <title>Paracoccus alkalisoli sp. nov., isolated from saline alkaline soil.</title>
        <authorList>
            <person name="Dong X."/>
            <person name="Zhang G."/>
        </authorList>
    </citation>
    <scope>NUCLEOTIDE SEQUENCE [LARGE SCALE GENOMIC DNA]</scope>
    <source>
        <strain evidence="10 11">WN007</strain>
    </source>
</reference>
<evidence type="ECO:0000256" key="1">
    <source>
        <dbReference type="ARBA" id="ARBA00004571"/>
    </source>
</evidence>
<dbReference type="SUPFAM" id="SSF56935">
    <property type="entry name" value="Porins"/>
    <property type="match status" value="1"/>
</dbReference>
<proteinExistence type="inferred from homology"/>
<dbReference type="EMBL" id="NSJZ01000006">
    <property type="protein sequence ID" value="PAU97207.1"/>
    <property type="molecule type" value="Genomic_DNA"/>
</dbReference>
<dbReference type="Proteomes" id="UP000218023">
    <property type="component" value="Unassembled WGS sequence"/>
</dbReference>
<keyword evidence="5 9" id="KW-0732">Signal</keyword>
<gene>
    <name evidence="10" type="ORF">CK240_08960</name>
</gene>
<name>A0A2A2GJT0_9RHOB</name>
<dbReference type="OrthoDB" id="6679728at2"/>
<evidence type="ECO:0000256" key="2">
    <source>
        <dbReference type="ARBA" id="ARBA00008163"/>
    </source>
</evidence>
<keyword evidence="4" id="KW-0812">Transmembrane</keyword>
<sequence>MKLTLTGAAALMLTAAPLFAGGIERAPQSLAILFEEGNYVEFSAGRVNPDASGRDVALFGGRSTGNVAEDYNFAGLAYKHQFNDQLSAALIVEQPYGEDISYPLDGSLALGGTYAYVDSTTYTALLRYKMDNGFGVHGGLRGSEANGEVNLQGLAYGPVSGYNVELDSAWGWGYAVGVSWEKPEIAARISLTYNSEIEHDFDTTESGPGVDPDGPGPLPSLPLLNGESETTVSTPRSWNLEAQTGIAPDTLLFGSIRWVNWSEFRVDPERFVTVTGGGLVELEDTTTYTIGVGRKFTENWSGSVSFAYEKEGDRLVSPLAPTTGRQGVTLAAVYNQNNWKITTGISYVKLGDADPETGTPDQKRAEIRDSDALGFGIRIGYRF</sequence>
<evidence type="ECO:0000256" key="4">
    <source>
        <dbReference type="ARBA" id="ARBA00022692"/>
    </source>
</evidence>
<comment type="subcellular location">
    <subcellularLocation>
        <location evidence="1">Cell outer membrane</location>
        <topology evidence="1">Multi-pass membrane protein</topology>
    </subcellularLocation>
</comment>
<keyword evidence="7" id="KW-0998">Cell outer membrane</keyword>
<evidence type="ECO:0000313" key="10">
    <source>
        <dbReference type="EMBL" id="PAU97207.1"/>
    </source>
</evidence>
<dbReference type="GO" id="GO:0009279">
    <property type="term" value="C:cell outer membrane"/>
    <property type="evidence" value="ECO:0007669"/>
    <property type="project" value="UniProtKB-SubCell"/>
</dbReference>
<keyword evidence="3" id="KW-1134">Transmembrane beta strand</keyword>
<dbReference type="GO" id="GO:0015483">
    <property type="term" value="F:long-chain fatty acid transporting porin activity"/>
    <property type="evidence" value="ECO:0007669"/>
    <property type="project" value="TreeGrafter"/>
</dbReference>